<dbReference type="EMBL" id="JANHOG010000181">
    <property type="protein sequence ID" value="KAJ3557141.1"/>
    <property type="molecule type" value="Genomic_DNA"/>
</dbReference>
<gene>
    <name evidence="1" type="ORF">NM688_g1630</name>
</gene>
<sequence length="311" mass="35957">MEGSRSLRVPPSQKWLLDNLFNPAKDLLTDTLHLQLSLHSVAREGLGGSAMLKYRQVKWEGHKRPSAFDPRTTQIMSFFSLPHVEPSPKRVRVLFNGEYIVDTKNAKLGWIKPYYPYYFFETKDVPNKYLVKARSSSQDKVYDLVVADRKAEAAVSEYVEGELKGLVLIDFGAPDAWFEEDEQIFVHPKDIYKRVDVLQSSRHVRIELNGVEIANTTKPRLLFETSLPVRTYIPKTDCRLDFLVPSELTTQCPYKGVANYYHVRLLDGTISEDSVWWYRTPQLECAEVKGFLAFYDNKFDVYVDGELQSRK</sequence>
<dbReference type="Proteomes" id="UP001148662">
    <property type="component" value="Unassembled WGS sequence"/>
</dbReference>
<comment type="caution">
    <text evidence="1">The sequence shown here is derived from an EMBL/GenBank/DDBJ whole genome shotgun (WGS) entry which is preliminary data.</text>
</comment>
<reference evidence="1" key="1">
    <citation type="submission" date="2022-07" db="EMBL/GenBank/DDBJ databases">
        <title>Genome Sequence of Phlebia brevispora.</title>
        <authorList>
            <person name="Buettner E."/>
        </authorList>
    </citation>
    <scope>NUCLEOTIDE SEQUENCE</scope>
    <source>
        <strain evidence="1">MPL23</strain>
    </source>
</reference>
<evidence type="ECO:0000313" key="2">
    <source>
        <dbReference type="Proteomes" id="UP001148662"/>
    </source>
</evidence>
<evidence type="ECO:0000313" key="1">
    <source>
        <dbReference type="EMBL" id="KAJ3557141.1"/>
    </source>
</evidence>
<proteinExistence type="predicted"/>
<keyword evidence="2" id="KW-1185">Reference proteome</keyword>
<name>A0ACC1TB86_9APHY</name>
<organism evidence="1 2">
    <name type="scientific">Phlebia brevispora</name>
    <dbReference type="NCBI Taxonomy" id="194682"/>
    <lineage>
        <taxon>Eukaryota</taxon>
        <taxon>Fungi</taxon>
        <taxon>Dikarya</taxon>
        <taxon>Basidiomycota</taxon>
        <taxon>Agaricomycotina</taxon>
        <taxon>Agaricomycetes</taxon>
        <taxon>Polyporales</taxon>
        <taxon>Meruliaceae</taxon>
        <taxon>Phlebia</taxon>
    </lineage>
</organism>
<protein>
    <submittedName>
        <fullName evidence="1">Uncharacterized protein</fullName>
    </submittedName>
</protein>
<accession>A0ACC1TB86</accession>